<dbReference type="AlphaFoldDB" id="D6TCV8"/>
<feature type="transmembrane region" description="Helical" evidence="1">
    <location>
        <begin position="49"/>
        <end position="73"/>
    </location>
</feature>
<dbReference type="STRING" id="485913.Krac_9637"/>
<dbReference type="InterPro" id="IPR021205">
    <property type="entry name" value="Lanti_perm_SpaE/MutE/EpiE-like"/>
</dbReference>
<feature type="transmembrane region" description="Helical" evidence="1">
    <location>
        <begin position="229"/>
        <end position="250"/>
    </location>
</feature>
<comment type="caution">
    <text evidence="2">The sequence shown here is derived from an EMBL/GenBank/DDBJ whole genome shotgun (WGS) entry which is preliminary data.</text>
</comment>
<feature type="transmembrane region" description="Helical" evidence="1">
    <location>
        <begin position="189"/>
        <end position="209"/>
    </location>
</feature>
<dbReference type="InParanoid" id="D6TCV8"/>
<organism evidence="2 3">
    <name type="scientific">Ktedonobacter racemifer DSM 44963</name>
    <dbReference type="NCBI Taxonomy" id="485913"/>
    <lineage>
        <taxon>Bacteria</taxon>
        <taxon>Bacillati</taxon>
        <taxon>Chloroflexota</taxon>
        <taxon>Ktedonobacteria</taxon>
        <taxon>Ktedonobacterales</taxon>
        <taxon>Ktedonobacteraceae</taxon>
        <taxon>Ktedonobacter</taxon>
    </lineage>
</organism>
<dbReference type="RefSeq" id="WP_007904062.1">
    <property type="nucleotide sequence ID" value="NZ_ADVG01000001.1"/>
</dbReference>
<sequence>MFLRALASEWLKQRRTPALWLTLLFPLACMLGMGWYLTVSYRLDWNNMLQFTFGAWLSLWPAGGVALQAALAANLDMQENNWQALLVRPVAPAMLLGAKFLVQAAHLLIHTLILSVVLVLAGVLLHVQGAVPWNVILLLGLGTALFTLPLQVLYMWAATAKGMGMAIGLGAVGLLLGPLLGATSMGESVWVYIPWAWPLRLYMLLTAIWSEFHGDFTTPSVQPGLHLIYAVFVATLFLLLAVVLASLLWFERREQGNVIHSA</sequence>
<feature type="transmembrane region" description="Helical" evidence="1">
    <location>
        <begin position="163"/>
        <end position="182"/>
    </location>
</feature>
<evidence type="ECO:0000313" key="2">
    <source>
        <dbReference type="EMBL" id="EFH88222.1"/>
    </source>
</evidence>
<dbReference type="CDD" id="cd21807">
    <property type="entry name" value="ABC-2_lan_permease_MutE_EpiE-like"/>
    <property type="match status" value="1"/>
</dbReference>
<protein>
    <submittedName>
        <fullName evidence="2">Uncharacterized protein</fullName>
    </submittedName>
</protein>
<proteinExistence type="predicted"/>
<dbReference type="OrthoDB" id="1701852at2"/>
<gene>
    <name evidence="2" type="ORF">Krac_9637</name>
</gene>
<evidence type="ECO:0000313" key="3">
    <source>
        <dbReference type="Proteomes" id="UP000004508"/>
    </source>
</evidence>
<dbReference type="Proteomes" id="UP000004508">
    <property type="component" value="Unassembled WGS sequence"/>
</dbReference>
<dbReference type="eggNOG" id="COG4200">
    <property type="taxonomic scope" value="Bacteria"/>
</dbReference>
<evidence type="ECO:0000256" key="1">
    <source>
        <dbReference type="SAM" id="Phobius"/>
    </source>
</evidence>
<keyword evidence="1" id="KW-0472">Membrane</keyword>
<accession>D6TCV8</accession>
<feature type="transmembrane region" description="Helical" evidence="1">
    <location>
        <begin position="134"/>
        <end position="157"/>
    </location>
</feature>
<dbReference type="EMBL" id="ADVG01000001">
    <property type="protein sequence ID" value="EFH88222.1"/>
    <property type="molecule type" value="Genomic_DNA"/>
</dbReference>
<keyword evidence="1" id="KW-0812">Transmembrane</keyword>
<feature type="transmembrane region" description="Helical" evidence="1">
    <location>
        <begin position="18"/>
        <end position="37"/>
    </location>
</feature>
<dbReference type="Pfam" id="PF12730">
    <property type="entry name" value="ABC2_membrane_4"/>
    <property type="match status" value="1"/>
</dbReference>
<keyword evidence="3" id="KW-1185">Reference proteome</keyword>
<keyword evidence="1" id="KW-1133">Transmembrane helix</keyword>
<reference evidence="2 3" key="1">
    <citation type="journal article" date="2011" name="Stand. Genomic Sci.">
        <title>Non-contiguous finished genome sequence and contextual data of the filamentous soil bacterium Ktedonobacter racemifer type strain (SOSP1-21).</title>
        <authorList>
            <person name="Chang Y.J."/>
            <person name="Land M."/>
            <person name="Hauser L."/>
            <person name="Chertkov O."/>
            <person name="Del Rio T.G."/>
            <person name="Nolan M."/>
            <person name="Copeland A."/>
            <person name="Tice H."/>
            <person name="Cheng J.F."/>
            <person name="Lucas S."/>
            <person name="Han C."/>
            <person name="Goodwin L."/>
            <person name="Pitluck S."/>
            <person name="Ivanova N."/>
            <person name="Ovchinikova G."/>
            <person name="Pati A."/>
            <person name="Chen A."/>
            <person name="Palaniappan K."/>
            <person name="Mavromatis K."/>
            <person name="Liolios K."/>
            <person name="Brettin T."/>
            <person name="Fiebig A."/>
            <person name="Rohde M."/>
            <person name="Abt B."/>
            <person name="Goker M."/>
            <person name="Detter J.C."/>
            <person name="Woyke T."/>
            <person name="Bristow J."/>
            <person name="Eisen J.A."/>
            <person name="Markowitz V."/>
            <person name="Hugenholtz P."/>
            <person name="Kyrpides N.C."/>
            <person name="Klenk H.P."/>
            <person name="Lapidus A."/>
        </authorList>
    </citation>
    <scope>NUCLEOTIDE SEQUENCE [LARGE SCALE GENOMIC DNA]</scope>
    <source>
        <strain evidence="3">DSM 44963</strain>
    </source>
</reference>
<name>D6TCV8_KTERA</name>
<feature type="transmembrane region" description="Helical" evidence="1">
    <location>
        <begin position="108"/>
        <end position="127"/>
    </location>
</feature>